<keyword evidence="1" id="KW-0677">Repeat</keyword>
<protein>
    <submittedName>
        <fullName evidence="3">N-acetylmuramyl-L-alanine amidase, negative regulator of AmpC, AmpD</fullName>
        <ecNumber evidence="3">3.5.1.28</ecNumber>
    </submittedName>
</protein>
<dbReference type="RefSeq" id="WP_055652618.1">
    <property type="nucleotide sequence ID" value="NZ_CABIXC010000001.1"/>
</dbReference>
<dbReference type="InterPro" id="IPR002508">
    <property type="entry name" value="MurNAc-LAA_cat"/>
</dbReference>
<dbReference type="Proteomes" id="UP000095651">
    <property type="component" value="Unassembled WGS sequence"/>
</dbReference>
<dbReference type="InterPro" id="IPR018337">
    <property type="entry name" value="Cell_wall/Cho-bd_repeat"/>
</dbReference>
<dbReference type="SUPFAM" id="SSF53187">
    <property type="entry name" value="Zn-dependent exopeptidases"/>
    <property type="match status" value="1"/>
</dbReference>
<dbReference type="SMART" id="SM00646">
    <property type="entry name" value="Ami_3"/>
    <property type="match status" value="1"/>
</dbReference>
<dbReference type="Pfam" id="PF19127">
    <property type="entry name" value="Choline_bind_3"/>
    <property type="match status" value="1"/>
</dbReference>
<dbReference type="CDD" id="cd02696">
    <property type="entry name" value="MurNAc-LAA"/>
    <property type="match status" value="1"/>
</dbReference>
<organism evidence="3 4">
    <name type="scientific">Hungatella hathewayi</name>
    <dbReference type="NCBI Taxonomy" id="154046"/>
    <lineage>
        <taxon>Bacteria</taxon>
        <taxon>Bacillati</taxon>
        <taxon>Bacillota</taxon>
        <taxon>Clostridia</taxon>
        <taxon>Lachnospirales</taxon>
        <taxon>Lachnospiraceae</taxon>
        <taxon>Hungatella</taxon>
    </lineage>
</organism>
<dbReference type="SUPFAM" id="SSF69360">
    <property type="entry name" value="Cell wall binding repeat"/>
    <property type="match status" value="1"/>
</dbReference>
<keyword evidence="3" id="KW-0378">Hydrolase</keyword>
<dbReference type="GO" id="GO:0008745">
    <property type="term" value="F:N-acetylmuramoyl-L-alanine amidase activity"/>
    <property type="evidence" value="ECO:0007669"/>
    <property type="project" value="UniProtKB-EC"/>
</dbReference>
<accession>A0A173WY48</accession>
<dbReference type="GO" id="GO:0009253">
    <property type="term" value="P:peptidoglycan catabolic process"/>
    <property type="evidence" value="ECO:0007669"/>
    <property type="project" value="InterPro"/>
</dbReference>
<evidence type="ECO:0000259" key="2">
    <source>
        <dbReference type="SMART" id="SM00646"/>
    </source>
</evidence>
<dbReference type="Gene3D" id="3.40.630.40">
    <property type="entry name" value="Zn-dependent exopeptidases"/>
    <property type="match status" value="1"/>
</dbReference>
<feature type="domain" description="MurNAc-LAA" evidence="2">
    <location>
        <begin position="61"/>
        <end position="183"/>
    </location>
</feature>
<dbReference type="EC" id="3.5.1.28" evidence="3"/>
<evidence type="ECO:0000256" key="1">
    <source>
        <dbReference type="ARBA" id="ARBA00022737"/>
    </source>
</evidence>
<proteinExistence type="predicted"/>
<dbReference type="Gene3D" id="2.10.270.10">
    <property type="entry name" value="Cholin Binding"/>
    <property type="match status" value="1"/>
</dbReference>
<name>A0A173WY48_9FIRM</name>
<gene>
    <name evidence="3" type="primary">lytA_1</name>
    <name evidence="3" type="ORF">ERS852407_00156</name>
</gene>
<reference evidence="3 4" key="1">
    <citation type="submission" date="2015-09" db="EMBL/GenBank/DDBJ databases">
        <authorList>
            <consortium name="Pathogen Informatics"/>
        </authorList>
    </citation>
    <scope>NUCLEOTIDE SEQUENCE [LARGE SCALE GENOMIC DNA]</scope>
    <source>
        <strain evidence="3 4">2789STDY5608850</strain>
    </source>
</reference>
<evidence type="ECO:0000313" key="3">
    <source>
        <dbReference type="EMBL" id="CUN43018.1"/>
    </source>
</evidence>
<sequence>MKICLDAGHQGRYNQSPADHRYYESVMVWKLHLLQKKYLEEYGIEVITTRRREDEDKGLFARGAESKGCDLFLSDHSNAVGTGVNNQVDYPAAYCVINGSADGIGMALAQCVEKVMKTKQPARIEHRRGQNGDYYGVLRGAASVGTPGLILEHSFHTNAQIAAWLLKESNLDRLARAEADAIALYYGITVQEKKSGWLEEDGGWRFYLGDTGNYVADDWYKDGDQWYWFDGAGMMVHDTWKTGSDGVWYYLKTDGAMARDQWIIWKGELYRAKKDGAMFEGELHLKTDEKGALKE</sequence>
<dbReference type="AlphaFoldDB" id="A0A173WY48"/>
<dbReference type="EMBL" id="CYZE01000001">
    <property type="protein sequence ID" value="CUN43018.1"/>
    <property type="molecule type" value="Genomic_DNA"/>
</dbReference>
<evidence type="ECO:0000313" key="4">
    <source>
        <dbReference type="Proteomes" id="UP000095651"/>
    </source>
</evidence>
<dbReference type="Pfam" id="PF01520">
    <property type="entry name" value="Amidase_3"/>
    <property type="match status" value="1"/>
</dbReference>